<dbReference type="Proteomes" id="UP001596413">
    <property type="component" value="Unassembled WGS sequence"/>
</dbReference>
<evidence type="ECO:0000313" key="4">
    <source>
        <dbReference type="EMBL" id="MFC7219961.1"/>
    </source>
</evidence>
<feature type="domain" description="DUF6542" evidence="3">
    <location>
        <begin position="12"/>
        <end position="125"/>
    </location>
</feature>
<evidence type="ECO:0000256" key="2">
    <source>
        <dbReference type="SAM" id="Phobius"/>
    </source>
</evidence>
<evidence type="ECO:0000259" key="3">
    <source>
        <dbReference type="Pfam" id="PF20177"/>
    </source>
</evidence>
<dbReference type="Pfam" id="PF20177">
    <property type="entry name" value="DUF6542"/>
    <property type="match status" value="1"/>
</dbReference>
<protein>
    <submittedName>
        <fullName evidence="4">DUF6542 domain-containing protein</fullName>
    </submittedName>
</protein>
<comment type="caution">
    <text evidence="4">The sequence shown here is derived from an EMBL/GenBank/DDBJ whole genome shotgun (WGS) entry which is preliminary data.</text>
</comment>
<proteinExistence type="predicted"/>
<feature type="transmembrane region" description="Helical" evidence="2">
    <location>
        <begin position="106"/>
        <end position="128"/>
    </location>
</feature>
<evidence type="ECO:0000313" key="5">
    <source>
        <dbReference type="Proteomes" id="UP001596413"/>
    </source>
</evidence>
<feature type="transmembrane region" description="Helical" evidence="2">
    <location>
        <begin position="73"/>
        <end position="94"/>
    </location>
</feature>
<organism evidence="4 5">
    <name type="scientific">Streptomyces polyrhachis</name>
    <dbReference type="NCBI Taxonomy" id="1282885"/>
    <lineage>
        <taxon>Bacteria</taxon>
        <taxon>Bacillati</taxon>
        <taxon>Actinomycetota</taxon>
        <taxon>Actinomycetes</taxon>
        <taxon>Kitasatosporales</taxon>
        <taxon>Streptomycetaceae</taxon>
        <taxon>Streptomyces</taxon>
    </lineage>
</organism>
<dbReference type="EMBL" id="JBHSZO010000027">
    <property type="protein sequence ID" value="MFC7219961.1"/>
    <property type="molecule type" value="Genomic_DNA"/>
</dbReference>
<evidence type="ECO:0000256" key="1">
    <source>
        <dbReference type="SAM" id="MobiDB-lite"/>
    </source>
</evidence>
<keyword evidence="2" id="KW-0472">Membrane</keyword>
<name>A0ABW2GJT4_9ACTN</name>
<keyword evidence="5" id="KW-1185">Reference proteome</keyword>
<sequence length="169" mass="17418">MVQTVLVPPGPRLTALGMGLMALGSMLATGLLLALLGAHAPVFFGLVFVLVCGLTASWVRAADAITAPVAAPLAFATGIVAAGEGGGGLTGHAMTAVTELALQAPWLYAGTLLAGVIAVLRRVALMAVRHTRPPERTRQPQAGPRPAVPRRRGAPAVRPRPPARRRPRP</sequence>
<gene>
    <name evidence="4" type="ORF">ACFQLX_17580</name>
</gene>
<dbReference type="RefSeq" id="WP_386416251.1">
    <property type="nucleotide sequence ID" value="NZ_JBHSZO010000027.1"/>
</dbReference>
<dbReference type="InterPro" id="IPR046672">
    <property type="entry name" value="DUF6542"/>
</dbReference>
<reference evidence="5" key="1">
    <citation type="journal article" date="2019" name="Int. J. Syst. Evol. Microbiol.">
        <title>The Global Catalogue of Microorganisms (GCM) 10K type strain sequencing project: providing services to taxonomists for standard genome sequencing and annotation.</title>
        <authorList>
            <consortium name="The Broad Institute Genomics Platform"/>
            <consortium name="The Broad Institute Genome Sequencing Center for Infectious Disease"/>
            <person name="Wu L."/>
            <person name="Ma J."/>
        </authorList>
    </citation>
    <scope>NUCLEOTIDE SEQUENCE [LARGE SCALE GENOMIC DNA]</scope>
    <source>
        <strain evidence="5">CGMCC 1.13681</strain>
    </source>
</reference>
<feature type="transmembrane region" description="Helical" evidence="2">
    <location>
        <begin position="42"/>
        <end position="61"/>
    </location>
</feature>
<accession>A0ABW2GJT4</accession>
<keyword evidence="2" id="KW-1133">Transmembrane helix</keyword>
<feature type="region of interest" description="Disordered" evidence="1">
    <location>
        <begin position="131"/>
        <end position="169"/>
    </location>
</feature>
<keyword evidence="2" id="KW-0812">Transmembrane</keyword>
<feature type="transmembrane region" description="Helical" evidence="2">
    <location>
        <begin position="12"/>
        <end position="36"/>
    </location>
</feature>